<keyword evidence="3" id="KW-1185">Reference proteome</keyword>
<evidence type="ECO:0000313" key="2">
    <source>
        <dbReference type="EMBL" id="MDF9407088.1"/>
    </source>
</evidence>
<name>A0A9X4H486_9FIRM</name>
<accession>A0A9X4H486</accession>
<comment type="caution">
    <text evidence="2">The sequence shown here is derived from an EMBL/GenBank/DDBJ whole genome shotgun (WGS) entry which is preliminary data.</text>
</comment>
<reference evidence="2" key="1">
    <citation type="submission" date="2022-02" db="EMBL/GenBank/DDBJ databases">
        <authorList>
            <person name="Leng L."/>
        </authorList>
    </citation>
    <scope>NUCLEOTIDE SEQUENCE</scope>
    <source>
        <strain evidence="2">JI</strain>
    </source>
</reference>
<dbReference type="Proteomes" id="UP001154312">
    <property type="component" value="Unassembled WGS sequence"/>
</dbReference>
<protein>
    <recommendedName>
        <fullName evidence="1">Nal1 N-terminal domain-containing protein</fullName>
    </recommendedName>
</protein>
<gene>
    <name evidence="2" type="ORF">L7E55_01735</name>
</gene>
<dbReference type="EMBL" id="JAKOAV010000002">
    <property type="protein sequence ID" value="MDF9407088.1"/>
    <property type="molecule type" value="Genomic_DNA"/>
</dbReference>
<sequence>MDRYFNAFKKYRGKLLGLKNVVGVGVGYKNAGGDNTGSPAYIVYVEKKVHPSDLSRSHIVPRQIDGLDTDVIEIGVVRMLGVRTSRERPCQPGMSIGHYQSTAGTFGAVVKDKKTNELMLLSNNHVLANGSSIQEARAKLGDPILQPGGCDTTWKRKRDFACK</sequence>
<organism evidence="2 3">
    <name type="scientific">Pelotomaculum isophthalicicum JI</name>
    <dbReference type="NCBI Taxonomy" id="947010"/>
    <lineage>
        <taxon>Bacteria</taxon>
        <taxon>Bacillati</taxon>
        <taxon>Bacillota</taxon>
        <taxon>Clostridia</taxon>
        <taxon>Eubacteriales</taxon>
        <taxon>Desulfotomaculaceae</taxon>
        <taxon>Pelotomaculum</taxon>
    </lineage>
</organism>
<evidence type="ECO:0000313" key="3">
    <source>
        <dbReference type="Proteomes" id="UP001154312"/>
    </source>
</evidence>
<dbReference type="AlphaFoldDB" id="A0A9X4H486"/>
<evidence type="ECO:0000259" key="1">
    <source>
        <dbReference type="Pfam" id="PF25608"/>
    </source>
</evidence>
<proteinExistence type="predicted"/>
<feature type="domain" description="Nal1 N-terminal" evidence="1">
    <location>
        <begin position="20"/>
        <end position="76"/>
    </location>
</feature>
<dbReference type="RefSeq" id="WP_277442259.1">
    <property type="nucleotide sequence ID" value="NZ_JAKOAV010000002.1"/>
</dbReference>
<dbReference type="InterPro" id="IPR057905">
    <property type="entry name" value="Nal1_N"/>
</dbReference>
<dbReference type="Pfam" id="PF25608">
    <property type="entry name" value="NAL1_N"/>
    <property type="match status" value="1"/>
</dbReference>